<accession>A0A6J4MT61</accession>
<sequence length="40" mass="4648">DHHTAGTRRQPRGRPQRGPLDPAEPHPHRRPARARALRRL</sequence>
<reference evidence="2" key="1">
    <citation type="submission" date="2020-02" db="EMBL/GenBank/DDBJ databases">
        <authorList>
            <person name="Meier V. D."/>
        </authorList>
    </citation>
    <scope>NUCLEOTIDE SEQUENCE</scope>
    <source>
        <strain evidence="2">AVDCRST_MAG32</strain>
    </source>
</reference>
<proteinExistence type="predicted"/>
<evidence type="ECO:0000256" key="1">
    <source>
        <dbReference type="SAM" id="MobiDB-lite"/>
    </source>
</evidence>
<feature type="region of interest" description="Disordered" evidence="1">
    <location>
        <begin position="1"/>
        <end position="40"/>
    </location>
</feature>
<organism evidence="2">
    <name type="scientific">uncultured Nocardioides sp</name>
    <dbReference type="NCBI Taxonomy" id="198441"/>
    <lineage>
        <taxon>Bacteria</taxon>
        <taxon>Bacillati</taxon>
        <taxon>Actinomycetota</taxon>
        <taxon>Actinomycetes</taxon>
        <taxon>Propionibacteriales</taxon>
        <taxon>Nocardioidaceae</taxon>
        <taxon>Nocardioides</taxon>
        <taxon>environmental samples</taxon>
    </lineage>
</organism>
<feature type="compositionally biased region" description="Basic residues" evidence="1">
    <location>
        <begin position="27"/>
        <end position="40"/>
    </location>
</feature>
<name>A0A6J4MT61_9ACTN</name>
<feature type="non-terminal residue" evidence="2">
    <location>
        <position position="1"/>
    </location>
</feature>
<gene>
    <name evidence="2" type="ORF">AVDCRST_MAG32-36</name>
</gene>
<feature type="compositionally biased region" description="Basic residues" evidence="1">
    <location>
        <begin position="1"/>
        <end position="15"/>
    </location>
</feature>
<dbReference type="AlphaFoldDB" id="A0A6J4MT61"/>
<dbReference type="EMBL" id="CADCUM010000001">
    <property type="protein sequence ID" value="CAA9365945.1"/>
    <property type="molecule type" value="Genomic_DNA"/>
</dbReference>
<protein>
    <submittedName>
        <fullName evidence="2">Uncharacterized protein</fullName>
    </submittedName>
</protein>
<evidence type="ECO:0000313" key="2">
    <source>
        <dbReference type="EMBL" id="CAA9365945.1"/>
    </source>
</evidence>
<feature type="non-terminal residue" evidence="2">
    <location>
        <position position="40"/>
    </location>
</feature>